<organism evidence="2 3">
    <name type="scientific">Zingiber officinale</name>
    <name type="common">Ginger</name>
    <name type="synonym">Amomum zingiber</name>
    <dbReference type="NCBI Taxonomy" id="94328"/>
    <lineage>
        <taxon>Eukaryota</taxon>
        <taxon>Viridiplantae</taxon>
        <taxon>Streptophyta</taxon>
        <taxon>Embryophyta</taxon>
        <taxon>Tracheophyta</taxon>
        <taxon>Spermatophyta</taxon>
        <taxon>Magnoliopsida</taxon>
        <taxon>Liliopsida</taxon>
        <taxon>Zingiberales</taxon>
        <taxon>Zingiberaceae</taxon>
        <taxon>Zingiber</taxon>
    </lineage>
</organism>
<dbReference type="EMBL" id="JACMSC010000014">
    <property type="protein sequence ID" value="KAG6490472.1"/>
    <property type="molecule type" value="Genomic_DNA"/>
</dbReference>
<evidence type="ECO:0000256" key="1">
    <source>
        <dbReference type="SAM" id="Phobius"/>
    </source>
</evidence>
<comment type="caution">
    <text evidence="2">The sequence shown here is derived from an EMBL/GenBank/DDBJ whole genome shotgun (WGS) entry which is preliminary data.</text>
</comment>
<keyword evidence="1" id="KW-0472">Membrane</keyword>
<evidence type="ECO:0008006" key="4">
    <source>
        <dbReference type="Google" id="ProtNLM"/>
    </source>
</evidence>
<sequence>MHRSGSTTRASDEFHISMAAQAMGGSYSAVGLRSSIDMDHHLSPYHPQSEVEKKEVNRIKVAENMVHMIPFVILLCTIVLWFFSHPTGTPWEIHVVSKDDTLVAKIKNTPFHSNTNWNGSSMTIGIEDLDPIDGMDMKHNLKIKSRKYFN</sequence>
<feature type="transmembrane region" description="Helical" evidence="1">
    <location>
        <begin position="64"/>
        <end position="83"/>
    </location>
</feature>
<keyword evidence="1" id="KW-0812">Transmembrane</keyword>
<dbReference type="Proteomes" id="UP000734854">
    <property type="component" value="Unassembled WGS sequence"/>
</dbReference>
<evidence type="ECO:0000313" key="3">
    <source>
        <dbReference type="Proteomes" id="UP000734854"/>
    </source>
</evidence>
<name>A0A8J5KS97_ZINOF</name>
<protein>
    <recommendedName>
        <fullName evidence="4">Transmembrane protein</fullName>
    </recommendedName>
</protein>
<accession>A0A8J5KS97</accession>
<dbReference type="PANTHER" id="PTHR34189:SF4">
    <property type="entry name" value="TRANSMEMBRANE PROTEIN"/>
    <property type="match status" value="1"/>
</dbReference>
<keyword evidence="1" id="KW-1133">Transmembrane helix</keyword>
<evidence type="ECO:0000313" key="2">
    <source>
        <dbReference type="EMBL" id="KAG6490472.1"/>
    </source>
</evidence>
<gene>
    <name evidence="2" type="ORF">ZIOFF_051770</name>
</gene>
<dbReference type="AlphaFoldDB" id="A0A8J5KS97"/>
<keyword evidence="3" id="KW-1185">Reference proteome</keyword>
<reference evidence="2 3" key="1">
    <citation type="submission" date="2020-08" db="EMBL/GenBank/DDBJ databases">
        <title>Plant Genome Project.</title>
        <authorList>
            <person name="Zhang R.-G."/>
        </authorList>
    </citation>
    <scope>NUCLEOTIDE SEQUENCE [LARGE SCALE GENOMIC DNA]</scope>
    <source>
        <tissue evidence="2">Rhizome</tissue>
    </source>
</reference>
<dbReference type="PANTHER" id="PTHR34189">
    <property type="entry name" value="TRANSMEMBRANE PROTEIN"/>
    <property type="match status" value="1"/>
</dbReference>
<proteinExistence type="predicted"/>